<dbReference type="Pfam" id="PF03819">
    <property type="entry name" value="MazG"/>
    <property type="match status" value="1"/>
</dbReference>
<evidence type="ECO:0000313" key="2">
    <source>
        <dbReference type="EMBL" id="QGU02473.1"/>
    </source>
</evidence>
<keyword evidence="3" id="KW-1185">Reference proteome</keyword>
<dbReference type="EC" id="3.6.1.1" evidence="2"/>
<dbReference type="SUPFAM" id="SSF101386">
    <property type="entry name" value="all-alpha NTP pyrophosphatases"/>
    <property type="match status" value="1"/>
</dbReference>
<proteinExistence type="predicted"/>
<dbReference type="PANTHER" id="PTHR30522">
    <property type="entry name" value="NUCLEOSIDE TRIPHOSPHATE PYROPHOSPHOHYDROLASE"/>
    <property type="match status" value="1"/>
</dbReference>
<gene>
    <name evidence="2" type="primary">mazG</name>
    <name evidence="2" type="ORF">CKALI_08060</name>
</gene>
<dbReference type="GO" id="GO:0046076">
    <property type="term" value="P:dTTP catabolic process"/>
    <property type="evidence" value="ECO:0007669"/>
    <property type="project" value="TreeGrafter"/>
</dbReference>
<evidence type="ECO:0000313" key="3">
    <source>
        <dbReference type="Proteomes" id="UP000427071"/>
    </source>
</evidence>
<dbReference type="GO" id="GO:0046061">
    <property type="term" value="P:dATP catabolic process"/>
    <property type="evidence" value="ECO:0007669"/>
    <property type="project" value="TreeGrafter"/>
</dbReference>
<dbReference type="InterPro" id="IPR004518">
    <property type="entry name" value="MazG-like_dom"/>
</dbReference>
<sequence>MVSEQFFPGKGAPIRGDSLVRVQWVMARALEIGEWERSMTHQSLIPYLREEVAEFAEAVEQWETAGAEDELLAELSDVLLQVLFHAELARRRGAFDLSDVAAAFEGKMRSRAPYLFGDGVDIVPEAEQVRLWQEGKEREKAQKKAQRPRE</sequence>
<accession>A0A6B8VE65</accession>
<dbReference type="Gene3D" id="1.10.287.1080">
    <property type="entry name" value="MazG-like"/>
    <property type="match status" value="1"/>
</dbReference>
<feature type="domain" description="NTP pyrophosphohydrolase MazG-like" evidence="1">
    <location>
        <begin position="40"/>
        <end position="116"/>
    </location>
</feature>
<dbReference type="InterPro" id="IPR011551">
    <property type="entry name" value="NTP_PyrPHydrolase_MazG"/>
</dbReference>
<dbReference type="GO" id="GO:0004427">
    <property type="term" value="F:inorganic diphosphate phosphatase activity"/>
    <property type="evidence" value="ECO:0007669"/>
    <property type="project" value="UniProtKB-EC"/>
</dbReference>
<dbReference type="GO" id="GO:0046081">
    <property type="term" value="P:dUTP catabolic process"/>
    <property type="evidence" value="ECO:0007669"/>
    <property type="project" value="TreeGrafter"/>
</dbReference>
<dbReference type="Proteomes" id="UP000427071">
    <property type="component" value="Chromosome"/>
</dbReference>
<evidence type="ECO:0000259" key="1">
    <source>
        <dbReference type="Pfam" id="PF03819"/>
    </source>
</evidence>
<dbReference type="GO" id="GO:0046052">
    <property type="term" value="P:UTP catabolic process"/>
    <property type="evidence" value="ECO:0007669"/>
    <property type="project" value="TreeGrafter"/>
</dbReference>
<dbReference type="EMBL" id="CP046452">
    <property type="protein sequence ID" value="QGU02473.1"/>
    <property type="molecule type" value="Genomic_DNA"/>
</dbReference>
<dbReference type="KEGG" id="ckw:CKALI_08060"/>
<dbReference type="GO" id="GO:0046047">
    <property type="term" value="P:TTP catabolic process"/>
    <property type="evidence" value="ECO:0007669"/>
    <property type="project" value="TreeGrafter"/>
</dbReference>
<dbReference type="CDD" id="cd11528">
    <property type="entry name" value="NTP-PPase_MazG_Nterm"/>
    <property type="match status" value="1"/>
</dbReference>
<dbReference type="InterPro" id="IPR048015">
    <property type="entry name" value="NTP-PPase_MazG-like_N"/>
</dbReference>
<dbReference type="GO" id="GO:0047429">
    <property type="term" value="F:nucleoside triphosphate diphosphatase activity"/>
    <property type="evidence" value="ECO:0007669"/>
    <property type="project" value="TreeGrafter"/>
</dbReference>
<name>A0A6B8VE65_9CORY</name>
<protein>
    <submittedName>
        <fullName evidence="2">Nucleoside triphosphate pyrophosphohydrolase/pyrophosphatase MazG</fullName>
        <ecNumber evidence="2">3.6.1.1</ecNumber>
    </submittedName>
</protein>
<reference evidence="3" key="1">
    <citation type="submission" date="2019-11" db="EMBL/GenBank/DDBJ databases">
        <title>Complete genome sequence of Corynebacterium kalinowskii 1959, a novel Corynebacterium species isolated from soil of a small paddock in Vilsendorf, Germany.</title>
        <authorList>
            <person name="Schaffert L."/>
            <person name="Ruwe M."/>
            <person name="Milse J."/>
            <person name="Hanuschka K."/>
            <person name="Ortseifen V."/>
            <person name="Droste J."/>
            <person name="Brandt D."/>
            <person name="Schlueter L."/>
            <person name="Kutter Y."/>
            <person name="Vinke S."/>
            <person name="Viehoefer P."/>
            <person name="Jacob L."/>
            <person name="Luebke N.-C."/>
            <person name="Schulte-Berndt E."/>
            <person name="Hain C."/>
            <person name="Linder M."/>
            <person name="Schmidt P."/>
            <person name="Wollenschlaeger L."/>
            <person name="Luttermann T."/>
            <person name="Thieme E."/>
            <person name="Hassa J."/>
            <person name="Haak M."/>
            <person name="Wittchen M."/>
            <person name="Mentz A."/>
            <person name="Persicke M."/>
            <person name="Busche T."/>
            <person name="Ruckert C."/>
        </authorList>
    </citation>
    <scope>NUCLEOTIDE SEQUENCE [LARGE SCALE GENOMIC DNA]</scope>
    <source>
        <strain evidence="3">1959</strain>
    </source>
</reference>
<dbReference type="PANTHER" id="PTHR30522:SF0">
    <property type="entry name" value="NUCLEOSIDE TRIPHOSPHATE PYROPHOSPHOHYDROLASE"/>
    <property type="match status" value="1"/>
</dbReference>
<keyword evidence="2" id="KW-0378">Hydrolase</keyword>
<dbReference type="AlphaFoldDB" id="A0A6B8VE65"/>
<organism evidence="2 3">
    <name type="scientific">Corynebacterium kalinowskii</name>
    <dbReference type="NCBI Taxonomy" id="2675216"/>
    <lineage>
        <taxon>Bacteria</taxon>
        <taxon>Bacillati</taxon>
        <taxon>Actinomycetota</taxon>
        <taxon>Actinomycetes</taxon>
        <taxon>Mycobacteriales</taxon>
        <taxon>Corynebacteriaceae</taxon>
        <taxon>Corynebacterium</taxon>
    </lineage>
</organism>
<dbReference type="GO" id="GO:0006203">
    <property type="term" value="P:dGTP catabolic process"/>
    <property type="evidence" value="ECO:0007669"/>
    <property type="project" value="TreeGrafter"/>
</dbReference>